<keyword evidence="2" id="KW-1185">Reference proteome</keyword>
<protein>
    <submittedName>
        <fullName evidence="1">Uncharacterized protein</fullName>
    </submittedName>
</protein>
<sequence length="62" mass="6813">MRKRTQLVGQVLVLLRGVPGSGKSHLARALLKDSPGGIVLTTDDYFYKDGQYQYDVNCLGEA</sequence>
<dbReference type="GO" id="GO:0004519">
    <property type="term" value="F:endonuclease activity"/>
    <property type="evidence" value="ECO:0007669"/>
    <property type="project" value="TreeGrafter"/>
</dbReference>
<dbReference type="AlphaFoldDB" id="A0A8D0GRK6"/>
<dbReference type="Gene3D" id="3.40.50.300">
    <property type="entry name" value="P-loop containing nucleotide triphosphate hydrolases"/>
    <property type="match status" value="1"/>
</dbReference>
<dbReference type="InterPro" id="IPR027417">
    <property type="entry name" value="P-loop_NTPase"/>
</dbReference>
<dbReference type="SUPFAM" id="SSF52540">
    <property type="entry name" value="P-loop containing nucleoside triphosphate hydrolases"/>
    <property type="match status" value="1"/>
</dbReference>
<proteinExistence type="predicted"/>
<reference evidence="1" key="1">
    <citation type="submission" date="2025-08" db="UniProtKB">
        <authorList>
            <consortium name="Ensembl"/>
        </authorList>
    </citation>
    <scope>IDENTIFICATION</scope>
</reference>
<dbReference type="Pfam" id="PF13671">
    <property type="entry name" value="AAA_33"/>
    <property type="match status" value="1"/>
</dbReference>
<dbReference type="PANTHER" id="PTHR46535">
    <property type="entry name" value="NEDD4-BINDING PROTEIN 2"/>
    <property type="match status" value="1"/>
</dbReference>
<organism evidence="1 2">
    <name type="scientific">Sphenodon punctatus</name>
    <name type="common">Tuatara</name>
    <name type="synonym">Hatteria punctata</name>
    <dbReference type="NCBI Taxonomy" id="8508"/>
    <lineage>
        <taxon>Eukaryota</taxon>
        <taxon>Metazoa</taxon>
        <taxon>Chordata</taxon>
        <taxon>Craniata</taxon>
        <taxon>Vertebrata</taxon>
        <taxon>Euteleostomi</taxon>
        <taxon>Lepidosauria</taxon>
        <taxon>Sphenodontia</taxon>
        <taxon>Sphenodontidae</taxon>
        <taxon>Sphenodon</taxon>
    </lineage>
</organism>
<dbReference type="GeneTree" id="ENSGT00940000160604"/>
<dbReference type="Ensembl" id="ENSSPUT00000010443.1">
    <property type="protein sequence ID" value="ENSSPUP00000009797.1"/>
    <property type="gene ID" value="ENSSPUG00000007589.1"/>
</dbReference>
<evidence type="ECO:0000313" key="2">
    <source>
        <dbReference type="Proteomes" id="UP000694392"/>
    </source>
</evidence>
<name>A0A8D0GRK6_SPHPU</name>
<reference evidence="1" key="2">
    <citation type="submission" date="2025-09" db="UniProtKB">
        <authorList>
            <consortium name="Ensembl"/>
        </authorList>
    </citation>
    <scope>IDENTIFICATION</scope>
</reference>
<dbReference type="InterPro" id="IPR052772">
    <property type="entry name" value="Endo/PolyKinase_Domain-Protein"/>
</dbReference>
<dbReference type="Proteomes" id="UP000694392">
    <property type="component" value="Unplaced"/>
</dbReference>
<dbReference type="GO" id="GO:0005634">
    <property type="term" value="C:nucleus"/>
    <property type="evidence" value="ECO:0007669"/>
    <property type="project" value="TreeGrafter"/>
</dbReference>
<accession>A0A8D0GRK6</accession>
<evidence type="ECO:0000313" key="1">
    <source>
        <dbReference type="Ensembl" id="ENSSPUP00000009797.1"/>
    </source>
</evidence>
<dbReference type="PANTHER" id="PTHR46535:SF1">
    <property type="entry name" value="NEDD4-BINDING PROTEIN 2"/>
    <property type="match status" value="1"/>
</dbReference>